<dbReference type="KEGG" id="splu:LK06_017450"/>
<feature type="signal peptide" evidence="1">
    <location>
        <begin position="1"/>
        <end position="31"/>
    </location>
</feature>
<name>A0A221P0X3_9ACTN</name>
<feature type="chain" id="PRO_5011278395" evidence="1">
    <location>
        <begin position="32"/>
        <end position="65"/>
    </location>
</feature>
<evidence type="ECO:0000313" key="3">
    <source>
        <dbReference type="Proteomes" id="UP000031501"/>
    </source>
</evidence>
<reference evidence="2 3" key="1">
    <citation type="submission" date="2017-07" db="EMBL/GenBank/DDBJ databases">
        <title>Genome sequence of Streptomyces pluripotens MUSC 137T.</title>
        <authorList>
            <person name="Ser H.-L."/>
            <person name="Lee L.-H."/>
        </authorList>
    </citation>
    <scope>NUCLEOTIDE SEQUENCE [LARGE SCALE GENOMIC DNA]</scope>
    <source>
        <strain evidence="2 3">MUSC 137</strain>
    </source>
</reference>
<proteinExistence type="predicted"/>
<dbReference type="Proteomes" id="UP000031501">
    <property type="component" value="Chromosome"/>
</dbReference>
<accession>A0A221P0X3</accession>
<sequence length="65" mass="6368">MSIRSKRIMPVGGTPAALSTAVVFGARSASAAGFPVRTPSYGRHAEGSAGSPGFIAGLATGADGY</sequence>
<gene>
    <name evidence="2" type="ORF">LK07_18605</name>
</gene>
<keyword evidence="3" id="KW-1185">Reference proteome</keyword>
<organism evidence="2 3">
    <name type="scientific">Streptomyces pluripotens</name>
    <dbReference type="NCBI Taxonomy" id="1355015"/>
    <lineage>
        <taxon>Bacteria</taxon>
        <taxon>Bacillati</taxon>
        <taxon>Actinomycetota</taxon>
        <taxon>Actinomycetes</taxon>
        <taxon>Kitasatosporales</taxon>
        <taxon>Streptomycetaceae</taxon>
        <taxon>Streptomyces</taxon>
    </lineage>
</organism>
<dbReference type="RefSeq" id="WP_039654687.1">
    <property type="nucleotide sequence ID" value="NZ_CP021080.1"/>
</dbReference>
<evidence type="ECO:0000256" key="1">
    <source>
        <dbReference type="SAM" id="SignalP"/>
    </source>
</evidence>
<dbReference type="STRING" id="1355015.LK06_017450"/>
<evidence type="ECO:0000313" key="2">
    <source>
        <dbReference type="EMBL" id="ASN25688.1"/>
    </source>
</evidence>
<dbReference type="AlphaFoldDB" id="A0A221P0X3"/>
<keyword evidence="1" id="KW-0732">Signal</keyword>
<dbReference type="EMBL" id="CP022433">
    <property type="protein sequence ID" value="ASN25688.1"/>
    <property type="molecule type" value="Genomic_DNA"/>
</dbReference>
<protein>
    <submittedName>
        <fullName evidence="2">Uncharacterized protein</fullName>
    </submittedName>
</protein>